<dbReference type="Proteomes" id="UP000724584">
    <property type="component" value="Unassembled WGS sequence"/>
</dbReference>
<gene>
    <name evidence="1" type="ORF">F5144DRAFT_102509</name>
</gene>
<reference evidence="1 2" key="1">
    <citation type="journal article" date="2021" name="Nat. Commun.">
        <title>Genetic determinants of endophytism in the Arabidopsis root mycobiome.</title>
        <authorList>
            <person name="Mesny F."/>
            <person name="Miyauchi S."/>
            <person name="Thiergart T."/>
            <person name="Pickel B."/>
            <person name="Atanasova L."/>
            <person name="Karlsson M."/>
            <person name="Huettel B."/>
            <person name="Barry K.W."/>
            <person name="Haridas S."/>
            <person name="Chen C."/>
            <person name="Bauer D."/>
            <person name="Andreopoulos W."/>
            <person name="Pangilinan J."/>
            <person name="LaButti K."/>
            <person name="Riley R."/>
            <person name="Lipzen A."/>
            <person name="Clum A."/>
            <person name="Drula E."/>
            <person name="Henrissat B."/>
            <person name="Kohler A."/>
            <person name="Grigoriev I.V."/>
            <person name="Martin F.M."/>
            <person name="Hacquard S."/>
        </authorList>
    </citation>
    <scope>NUCLEOTIDE SEQUENCE [LARGE SCALE GENOMIC DNA]</scope>
    <source>
        <strain evidence="1 2">MPI-SDFR-AT-0079</strain>
    </source>
</reference>
<protein>
    <submittedName>
        <fullName evidence="1">Uncharacterized protein</fullName>
    </submittedName>
</protein>
<proteinExistence type="predicted"/>
<comment type="caution">
    <text evidence="1">The sequence shown here is derived from an EMBL/GenBank/DDBJ whole genome shotgun (WGS) entry which is preliminary data.</text>
</comment>
<organism evidence="1 2">
    <name type="scientific">Chaetomium tenue</name>
    <dbReference type="NCBI Taxonomy" id="1854479"/>
    <lineage>
        <taxon>Eukaryota</taxon>
        <taxon>Fungi</taxon>
        <taxon>Dikarya</taxon>
        <taxon>Ascomycota</taxon>
        <taxon>Pezizomycotina</taxon>
        <taxon>Sordariomycetes</taxon>
        <taxon>Sordariomycetidae</taxon>
        <taxon>Sordariales</taxon>
        <taxon>Chaetomiaceae</taxon>
        <taxon>Chaetomium</taxon>
    </lineage>
</organism>
<evidence type="ECO:0000313" key="2">
    <source>
        <dbReference type="Proteomes" id="UP000724584"/>
    </source>
</evidence>
<keyword evidence="2" id="KW-1185">Reference proteome</keyword>
<sequence>MLPHGRWLVPVSVCRSFRAYQEKGDLVCVLSFAHSWARGIVVVAGHDQALPPFKRSPTVGGGEMSPRQHLLPFLSPTIRDGILGSMLVGRVPYRQGACIYIGNRDVMGGFWLGFLMSPPPLQPLFFGSSLMLFLNLREEESGGKGREGVCVCFYLSWWRSFQGASARDNAKGVEIMKLMTVCIMRDKNLDFILGILVNGERCLCCVT</sequence>
<accession>A0ACB7PF69</accession>
<name>A0ACB7PF69_9PEZI</name>
<dbReference type="EMBL" id="JAGIZQ010000002">
    <property type="protein sequence ID" value="KAH6640580.1"/>
    <property type="molecule type" value="Genomic_DNA"/>
</dbReference>
<evidence type="ECO:0000313" key="1">
    <source>
        <dbReference type="EMBL" id="KAH6640580.1"/>
    </source>
</evidence>